<feature type="compositionally biased region" description="Low complexity" evidence="1">
    <location>
        <begin position="226"/>
        <end position="243"/>
    </location>
</feature>
<evidence type="ECO:0000313" key="3">
    <source>
        <dbReference type="Proteomes" id="UP000244855"/>
    </source>
</evidence>
<sequence length="540" mass="60552">MFNMRSPVQLFHPHSGNCTSVLLQLKLAREKHSTGKLSNKKEASDASKMRVLSLQTSSQVVVEEHCSYQPITESAEEKSAGIMSHPDVKKREAEANARANEYQLATLLNELKYRDLRILSIKQRHERDMKEKDDRIREQDALLKKRDSRIEELEQRLEELRELFSKRNEDIDDLEEELSSKEEALAATTAALQKEKDQRTKSARHHKDVTNKLRRVIREQNEQLNSPQQSFSRAVSSSSSSGSNNKHDNDQTVGSAPASTETVVKRKRNPTQPATTEDTLSASPVDGTTGEKRSLRELLEDSTAEDAPAQVAPQPEQAQAPAFIRNPFGVIGARNNIYNAPAIIPQTNNSIQDLAYANNTNRSYTHIPAPNPTNRVDANDYIYKNLHDLQDLVAASSPCTPAPIHRACGPIQLAPAPIGARTPYSYQTPVHQQIQPYESYTSLRDLVAHSAPSPGPGPVPARPFRQARVPKPARPYQARVPYETIPQQTPFSKLGQVEYERRLHHEMHPMTQITFDVQVGVDRGQHEGESEVGQAYEMLV</sequence>
<feature type="region of interest" description="Disordered" evidence="1">
    <location>
        <begin position="191"/>
        <end position="291"/>
    </location>
</feature>
<feature type="compositionally biased region" description="Basic and acidic residues" evidence="1">
    <location>
        <begin position="208"/>
        <end position="221"/>
    </location>
</feature>
<protein>
    <submittedName>
        <fullName evidence="2">Uncharacterized protein</fullName>
    </submittedName>
</protein>
<accession>A0A2V1EAK3</accession>
<dbReference type="Proteomes" id="UP000244855">
    <property type="component" value="Unassembled WGS sequence"/>
</dbReference>
<evidence type="ECO:0000256" key="1">
    <source>
        <dbReference type="SAM" id="MobiDB-lite"/>
    </source>
</evidence>
<gene>
    <name evidence="2" type="ORF">DM02DRAFT_622070</name>
</gene>
<feature type="compositionally biased region" description="Polar residues" evidence="1">
    <location>
        <begin position="251"/>
        <end position="262"/>
    </location>
</feature>
<organism evidence="2 3">
    <name type="scientific">Periconia macrospinosa</name>
    <dbReference type="NCBI Taxonomy" id="97972"/>
    <lineage>
        <taxon>Eukaryota</taxon>
        <taxon>Fungi</taxon>
        <taxon>Dikarya</taxon>
        <taxon>Ascomycota</taxon>
        <taxon>Pezizomycotina</taxon>
        <taxon>Dothideomycetes</taxon>
        <taxon>Pleosporomycetidae</taxon>
        <taxon>Pleosporales</taxon>
        <taxon>Massarineae</taxon>
        <taxon>Periconiaceae</taxon>
        <taxon>Periconia</taxon>
    </lineage>
</organism>
<feature type="compositionally biased region" description="Polar residues" evidence="1">
    <location>
        <begin position="270"/>
        <end position="282"/>
    </location>
</feature>
<dbReference type="AlphaFoldDB" id="A0A2V1EAK3"/>
<reference evidence="2 3" key="1">
    <citation type="journal article" date="2018" name="Sci. Rep.">
        <title>Comparative genomics provides insights into the lifestyle and reveals functional heterogeneity of dark septate endophytic fungi.</title>
        <authorList>
            <person name="Knapp D.G."/>
            <person name="Nemeth J.B."/>
            <person name="Barry K."/>
            <person name="Hainaut M."/>
            <person name="Henrissat B."/>
            <person name="Johnson J."/>
            <person name="Kuo A."/>
            <person name="Lim J.H.P."/>
            <person name="Lipzen A."/>
            <person name="Nolan M."/>
            <person name="Ohm R.A."/>
            <person name="Tamas L."/>
            <person name="Grigoriev I.V."/>
            <person name="Spatafora J.W."/>
            <person name="Nagy L.G."/>
            <person name="Kovacs G.M."/>
        </authorList>
    </citation>
    <scope>NUCLEOTIDE SEQUENCE [LARGE SCALE GENOMIC DNA]</scope>
    <source>
        <strain evidence="2 3">DSE2036</strain>
    </source>
</reference>
<evidence type="ECO:0000313" key="2">
    <source>
        <dbReference type="EMBL" id="PVI07563.1"/>
    </source>
</evidence>
<dbReference type="EMBL" id="KZ805303">
    <property type="protein sequence ID" value="PVI07563.1"/>
    <property type="molecule type" value="Genomic_DNA"/>
</dbReference>
<keyword evidence="3" id="KW-1185">Reference proteome</keyword>
<name>A0A2V1EAK3_9PLEO</name>
<proteinExistence type="predicted"/>